<gene>
    <name evidence="2" type="ORF">CYG68_05390</name>
</gene>
<sequence>MKEIIMIYSDINPENITLAHIKAKINDISKNIEALSLPTADLHAQLRDIKKWQTRMLNIISSESATIYSQLHSLDPDVLFNALSSDTEANSFSLPHEKQIYGFLLSQINTIYHSVNTINTQFNTEYDTTALPLLQGGLLHQQSYLDKTITMALPDIEKFTCDKLYWEEKLAVIIQSEEIIHQRGFQSIFGTTTLPTAEQLKDVELSSSERFILNELQRVISAVVNTLTEGLSYAQLVDTRTTVSQRIYDLSKIIRNLKKDLKHMQDQMQEVSNAQVLLPELREFNNRISTVLLHWLQSVSQYEPYLSQNVPLPGLDSLILAHRRYFSIFIGMA</sequence>
<keyword evidence="1" id="KW-0175">Coiled coil</keyword>
<comment type="caution">
    <text evidence="2">The sequence shown here is derived from an EMBL/GenBank/DDBJ whole genome shotgun (WGS) entry which is preliminary data.</text>
</comment>
<organism evidence="2 3">
    <name type="scientific">Morganella morganii</name>
    <name type="common">Proteus morganii</name>
    <dbReference type="NCBI Taxonomy" id="582"/>
    <lineage>
        <taxon>Bacteria</taxon>
        <taxon>Pseudomonadati</taxon>
        <taxon>Pseudomonadota</taxon>
        <taxon>Gammaproteobacteria</taxon>
        <taxon>Enterobacterales</taxon>
        <taxon>Morganellaceae</taxon>
        <taxon>Morganella</taxon>
    </lineage>
</organism>
<evidence type="ECO:0000313" key="3">
    <source>
        <dbReference type="Proteomes" id="UP000650477"/>
    </source>
</evidence>
<dbReference type="NCBIfam" id="NF033927">
    <property type="entry name" value="alph_xenorhab_B"/>
    <property type="match status" value="1"/>
</dbReference>
<dbReference type="AlphaFoldDB" id="A0A8I0PYY6"/>
<evidence type="ECO:0008006" key="4">
    <source>
        <dbReference type="Google" id="ProtNLM"/>
    </source>
</evidence>
<feature type="coiled-coil region" evidence="1">
    <location>
        <begin position="247"/>
        <end position="274"/>
    </location>
</feature>
<evidence type="ECO:0000256" key="1">
    <source>
        <dbReference type="SAM" id="Coils"/>
    </source>
</evidence>
<name>A0A8I0PYY6_MORMO</name>
<dbReference type="InterPro" id="IPR047760">
    <property type="entry name" value="XaxB-like"/>
</dbReference>
<dbReference type="EMBL" id="PKLF01000004">
    <property type="protein sequence ID" value="MBE8611849.1"/>
    <property type="molecule type" value="Genomic_DNA"/>
</dbReference>
<dbReference type="Proteomes" id="UP000650477">
    <property type="component" value="Unassembled WGS sequence"/>
</dbReference>
<protein>
    <recommendedName>
        <fullName evidence="4">Alpha-xenorhabdolysin family binary toxin subunit B</fullName>
    </recommendedName>
</protein>
<accession>A0A8I0PYY6</accession>
<reference evidence="2" key="1">
    <citation type="submission" date="2017-12" db="EMBL/GenBank/DDBJ databases">
        <title>Genome sequencing and analysis.</title>
        <authorList>
            <person name="Huang Y.-T."/>
        </authorList>
    </citation>
    <scope>NUCLEOTIDE SEQUENCE</scope>
    <source>
        <strain evidence="2">VGH116</strain>
    </source>
</reference>
<proteinExistence type="predicted"/>
<evidence type="ECO:0000313" key="2">
    <source>
        <dbReference type="EMBL" id="MBE8611849.1"/>
    </source>
</evidence>